<protein>
    <submittedName>
        <fullName evidence="2">Uncharacterized protein</fullName>
    </submittedName>
</protein>
<proteinExistence type="predicted"/>
<feature type="compositionally biased region" description="Polar residues" evidence="1">
    <location>
        <begin position="86"/>
        <end position="98"/>
    </location>
</feature>
<accession>A0ABQ9G9A7</accession>
<evidence type="ECO:0000256" key="1">
    <source>
        <dbReference type="SAM" id="MobiDB-lite"/>
    </source>
</evidence>
<dbReference type="Proteomes" id="UP001159363">
    <property type="component" value="Chromosome 13"/>
</dbReference>
<comment type="caution">
    <text evidence="2">The sequence shown here is derived from an EMBL/GenBank/DDBJ whole genome shotgun (WGS) entry which is preliminary data.</text>
</comment>
<feature type="compositionally biased region" description="Polar residues" evidence="1">
    <location>
        <begin position="66"/>
        <end position="77"/>
    </location>
</feature>
<keyword evidence="3" id="KW-1185">Reference proteome</keyword>
<reference evidence="2 3" key="1">
    <citation type="submission" date="2023-02" db="EMBL/GenBank/DDBJ databases">
        <title>LHISI_Scaffold_Assembly.</title>
        <authorList>
            <person name="Stuart O.P."/>
            <person name="Cleave R."/>
            <person name="Magrath M.J.L."/>
            <person name="Mikheyev A.S."/>
        </authorList>
    </citation>
    <scope>NUCLEOTIDE SEQUENCE [LARGE SCALE GENOMIC DNA]</scope>
    <source>
        <strain evidence="2">Daus_M_001</strain>
        <tissue evidence="2">Leg muscle</tissue>
    </source>
</reference>
<evidence type="ECO:0000313" key="3">
    <source>
        <dbReference type="Proteomes" id="UP001159363"/>
    </source>
</evidence>
<gene>
    <name evidence="2" type="ORF">PR048_030551</name>
</gene>
<organism evidence="2 3">
    <name type="scientific">Dryococelus australis</name>
    <dbReference type="NCBI Taxonomy" id="614101"/>
    <lineage>
        <taxon>Eukaryota</taxon>
        <taxon>Metazoa</taxon>
        <taxon>Ecdysozoa</taxon>
        <taxon>Arthropoda</taxon>
        <taxon>Hexapoda</taxon>
        <taxon>Insecta</taxon>
        <taxon>Pterygota</taxon>
        <taxon>Neoptera</taxon>
        <taxon>Polyneoptera</taxon>
        <taxon>Phasmatodea</taxon>
        <taxon>Verophasmatodea</taxon>
        <taxon>Anareolatae</taxon>
        <taxon>Phasmatidae</taxon>
        <taxon>Eurycanthinae</taxon>
        <taxon>Dryococelus</taxon>
    </lineage>
</organism>
<sequence>MIPLVGGIFSGISRLLHPCVPALLHTRLASLPSALDVKSNPNMLTPLSPEPLTEALSDIGYDTTHRSSPCTCSSSGATVDERLDSSPPTKANRVQSPAGSLPDFSKWGSCLTMPLVGGFSRGSPVPPPLYYGAVSFSPRFTLIGSQDLLVLRRSYVQGAELACSVSAVLRVPARLSDDLIILLFECLKQYSVQILRRAFESTNCFACFRLVHYEAVSLLASRQGDPGSIRGRFTPDFRMSESCRTTPLVGGFSWGSPVSPAFSFRRCSIITSIIPIGSQDLDVKSRPNLFTQYIMRYKGVERLIL</sequence>
<feature type="non-terminal residue" evidence="2">
    <location>
        <position position="305"/>
    </location>
</feature>
<name>A0ABQ9G9A7_9NEOP</name>
<feature type="region of interest" description="Disordered" evidence="1">
    <location>
        <begin position="65"/>
        <end position="98"/>
    </location>
</feature>
<evidence type="ECO:0000313" key="2">
    <source>
        <dbReference type="EMBL" id="KAJ8869005.1"/>
    </source>
</evidence>
<dbReference type="EMBL" id="JARBHB010000014">
    <property type="protein sequence ID" value="KAJ8869005.1"/>
    <property type="molecule type" value="Genomic_DNA"/>
</dbReference>